<protein>
    <submittedName>
        <fullName evidence="1">Uncharacterized protein</fullName>
    </submittedName>
</protein>
<keyword evidence="2" id="KW-1185">Reference proteome</keyword>
<organism evidence="1 2">
    <name type="scientific">Hypoxylon rubiginosum</name>
    <dbReference type="NCBI Taxonomy" id="110542"/>
    <lineage>
        <taxon>Eukaryota</taxon>
        <taxon>Fungi</taxon>
        <taxon>Dikarya</taxon>
        <taxon>Ascomycota</taxon>
        <taxon>Pezizomycotina</taxon>
        <taxon>Sordariomycetes</taxon>
        <taxon>Xylariomycetidae</taxon>
        <taxon>Xylariales</taxon>
        <taxon>Hypoxylaceae</taxon>
        <taxon>Hypoxylon</taxon>
    </lineage>
</organism>
<dbReference type="Proteomes" id="UP001497680">
    <property type="component" value="Unassembled WGS sequence"/>
</dbReference>
<comment type="caution">
    <text evidence="1">The sequence shown here is derived from an EMBL/GenBank/DDBJ whole genome shotgun (WGS) entry which is preliminary data.</text>
</comment>
<evidence type="ECO:0000313" key="2">
    <source>
        <dbReference type="Proteomes" id="UP001497680"/>
    </source>
</evidence>
<proteinExistence type="predicted"/>
<dbReference type="EMBL" id="MU394354">
    <property type="protein sequence ID" value="KAI6083329.1"/>
    <property type="molecule type" value="Genomic_DNA"/>
</dbReference>
<accession>A0ACC0CSD3</accession>
<evidence type="ECO:0000313" key="1">
    <source>
        <dbReference type="EMBL" id="KAI6083329.1"/>
    </source>
</evidence>
<name>A0ACC0CSD3_9PEZI</name>
<sequence>MYFTSSLALFFVACSAAAPQKFITLPDTSEAPFAPPAIKSVSFSGNGCPQNGGLKQVSGGWQHFAFTLPDFAASYGGSKPKSVNCQAHMNLDGGEPGWQVGIKDVWTKGHLELEPDVKLTQYITTYYSQDAANTISTVQSVTTPSNSTLSEDVTIHSTIPKESIVWSPCTGSTGNVGILNVNFRIAFTSTNADSYGFYGGSRNSSVNERWGWTWRRC</sequence>
<reference evidence="1 2" key="1">
    <citation type="journal article" date="2022" name="New Phytol.">
        <title>Ecological generalism drives hyperdiversity of secondary metabolite gene clusters in xylarialean endophytes.</title>
        <authorList>
            <person name="Franco M.E.E."/>
            <person name="Wisecaver J.H."/>
            <person name="Arnold A.E."/>
            <person name="Ju Y.M."/>
            <person name="Slot J.C."/>
            <person name="Ahrendt S."/>
            <person name="Moore L.P."/>
            <person name="Eastman K.E."/>
            <person name="Scott K."/>
            <person name="Konkel Z."/>
            <person name="Mondo S.J."/>
            <person name="Kuo A."/>
            <person name="Hayes R.D."/>
            <person name="Haridas S."/>
            <person name="Andreopoulos B."/>
            <person name="Riley R."/>
            <person name="LaButti K."/>
            <person name="Pangilinan J."/>
            <person name="Lipzen A."/>
            <person name="Amirebrahimi M."/>
            <person name="Yan J."/>
            <person name="Adam C."/>
            <person name="Keymanesh K."/>
            <person name="Ng V."/>
            <person name="Louie K."/>
            <person name="Northen T."/>
            <person name="Drula E."/>
            <person name="Henrissat B."/>
            <person name="Hsieh H.M."/>
            <person name="Youens-Clark K."/>
            <person name="Lutzoni F."/>
            <person name="Miadlikowska J."/>
            <person name="Eastwood D.C."/>
            <person name="Hamelin R.C."/>
            <person name="Grigoriev I.V."/>
            <person name="U'Ren J.M."/>
        </authorList>
    </citation>
    <scope>NUCLEOTIDE SEQUENCE [LARGE SCALE GENOMIC DNA]</scope>
    <source>
        <strain evidence="1 2">ER1909</strain>
    </source>
</reference>
<gene>
    <name evidence="1" type="ORF">F4821DRAFT_245161</name>
</gene>